<dbReference type="SMART" id="SM00432">
    <property type="entry name" value="MADS"/>
    <property type="match status" value="1"/>
</dbReference>
<dbReference type="AlphaFoldDB" id="A0AAV1VWL6"/>
<dbReference type="PANTHER" id="PTHR48019">
    <property type="entry name" value="SERUM RESPONSE FACTOR HOMOLOG"/>
    <property type="match status" value="1"/>
</dbReference>
<evidence type="ECO:0000256" key="4">
    <source>
        <dbReference type="ARBA" id="ARBA00023163"/>
    </source>
</evidence>
<proteinExistence type="predicted"/>
<dbReference type="FunFam" id="3.40.1810.10:FF:000018">
    <property type="entry name" value="agamous-like MADS-box protein AGL80"/>
    <property type="match status" value="1"/>
</dbReference>
<keyword evidence="3" id="KW-0238">DNA-binding</keyword>
<evidence type="ECO:0000256" key="1">
    <source>
        <dbReference type="ARBA" id="ARBA00004123"/>
    </source>
</evidence>
<evidence type="ECO:0000259" key="6">
    <source>
        <dbReference type="PROSITE" id="PS50066"/>
    </source>
</evidence>
<feature type="domain" description="MADS-box" evidence="6">
    <location>
        <begin position="1"/>
        <end position="49"/>
    </location>
</feature>
<dbReference type="Pfam" id="PF00319">
    <property type="entry name" value="SRF-TF"/>
    <property type="match status" value="1"/>
</dbReference>
<dbReference type="GO" id="GO:0045944">
    <property type="term" value="P:positive regulation of transcription by RNA polymerase II"/>
    <property type="evidence" value="ECO:0007669"/>
    <property type="project" value="InterPro"/>
</dbReference>
<dbReference type="CDD" id="cd00266">
    <property type="entry name" value="MADS_SRF_like"/>
    <property type="match status" value="1"/>
</dbReference>
<sequence>MTGKKVKLAFIINDSARKATYNRRKKGLLKKVKELSTLCGIEACAIVYSPYEHQPEVWPSPSGVQRVFAKFNNIPESEKSKKMVNQEAFLKHRILKSVEQVKNLRRENRKLEITLLMFHCLSVGKILHNNMSSIDLNDLAWLIDQNLKEIGRRIETLEN</sequence>
<reference evidence="7 8" key="1">
    <citation type="submission" date="2024-03" db="EMBL/GenBank/DDBJ databases">
        <authorList>
            <person name="Martinez-Hernandez J."/>
        </authorList>
    </citation>
    <scope>NUCLEOTIDE SEQUENCE [LARGE SCALE GENOMIC DNA]</scope>
</reference>
<dbReference type="Proteomes" id="UP001497480">
    <property type="component" value="Unassembled WGS sequence"/>
</dbReference>
<name>A0AAV1VWL6_LUPLU</name>
<evidence type="ECO:0000256" key="3">
    <source>
        <dbReference type="ARBA" id="ARBA00023125"/>
    </source>
</evidence>
<keyword evidence="8" id="KW-1185">Reference proteome</keyword>
<evidence type="ECO:0000313" key="7">
    <source>
        <dbReference type="EMBL" id="CAL0301350.1"/>
    </source>
</evidence>
<dbReference type="GO" id="GO:0005634">
    <property type="term" value="C:nucleus"/>
    <property type="evidence" value="ECO:0007669"/>
    <property type="project" value="UniProtKB-SubCell"/>
</dbReference>
<dbReference type="EMBL" id="CAXHTB010000002">
    <property type="protein sequence ID" value="CAL0301350.1"/>
    <property type="molecule type" value="Genomic_DNA"/>
</dbReference>
<dbReference type="Gene3D" id="3.40.1810.10">
    <property type="entry name" value="Transcription factor, MADS-box"/>
    <property type="match status" value="1"/>
</dbReference>
<keyword evidence="2" id="KW-0805">Transcription regulation</keyword>
<keyword evidence="4" id="KW-0804">Transcription</keyword>
<evidence type="ECO:0000256" key="2">
    <source>
        <dbReference type="ARBA" id="ARBA00023015"/>
    </source>
</evidence>
<dbReference type="InterPro" id="IPR050142">
    <property type="entry name" value="MADS-box/MEF2_TF"/>
</dbReference>
<dbReference type="SUPFAM" id="SSF55455">
    <property type="entry name" value="SRF-like"/>
    <property type="match status" value="1"/>
</dbReference>
<dbReference type="PRINTS" id="PR00404">
    <property type="entry name" value="MADSDOMAIN"/>
</dbReference>
<keyword evidence="5" id="KW-0539">Nucleus</keyword>
<evidence type="ECO:0000256" key="5">
    <source>
        <dbReference type="ARBA" id="ARBA00023242"/>
    </source>
</evidence>
<dbReference type="PROSITE" id="PS50066">
    <property type="entry name" value="MADS_BOX_2"/>
    <property type="match status" value="1"/>
</dbReference>
<dbReference type="GO" id="GO:0000987">
    <property type="term" value="F:cis-regulatory region sequence-specific DNA binding"/>
    <property type="evidence" value="ECO:0007669"/>
    <property type="project" value="InterPro"/>
</dbReference>
<organism evidence="7 8">
    <name type="scientific">Lupinus luteus</name>
    <name type="common">European yellow lupine</name>
    <dbReference type="NCBI Taxonomy" id="3873"/>
    <lineage>
        <taxon>Eukaryota</taxon>
        <taxon>Viridiplantae</taxon>
        <taxon>Streptophyta</taxon>
        <taxon>Embryophyta</taxon>
        <taxon>Tracheophyta</taxon>
        <taxon>Spermatophyta</taxon>
        <taxon>Magnoliopsida</taxon>
        <taxon>eudicotyledons</taxon>
        <taxon>Gunneridae</taxon>
        <taxon>Pentapetalae</taxon>
        <taxon>rosids</taxon>
        <taxon>fabids</taxon>
        <taxon>Fabales</taxon>
        <taxon>Fabaceae</taxon>
        <taxon>Papilionoideae</taxon>
        <taxon>50 kb inversion clade</taxon>
        <taxon>genistoids sensu lato</taxon>
        <taxon>core genistoids</taxon>
        <taxon>Genisteae</taxon>
        <taxon>Lupinus</taxon>
    </lineage>
</organism>
<dbReference type="InterPro" id="IPR002100">
    <property type="entry name" value="TF_MADSbox"/>
</dbReference>
<comment type="subcellular location">
    <subcellularLocation>
        <location evidence="1">Nucleus</location>
    </subcellularLocation>
</comment>
<dbReference type="InterPro" id="IPR033897">
    <property type="entry name" value="SRF-like_MADS-box"/>
</dbReference>
<dbReference type="InterPro" id="IPR036879">
    <property type="entry name" value="TF_MADSbox_sf"/>
</dbReference>
<dbReference type="GO" id="GO:0046983">
    <property type="term" value="F:protein dimerization activity"/>
    <property type="evidence" value="ECO:0007669"/>
    <property type="project" value="InterPro"/>
</dbReference>
<gene>
    <name evidence="7" type="ORF">LLUT_LOCUS2410</name>
</gene>
<comment type="caution">
    <text evidence="7">The sequence shown here is derived from an EMBL/GenBank/DDBJ whole genome shotgun (WGS) entry which is preliminary data.</text>
</comment>
<dbReference type="GO" id="GO:0000981">
    <property type="term" value="F:DNA-binding transcription factor activity, RNA polymerase II-specific"/>
    <property type="evidence" value="ECO:0007669"/>
    <property type="project" value="InterPro"/>
</dbReference>
<protein>
    <recommendedName>
        <fullName evidence="6">MADS-box domain-containing protein</fullName>
    </recommendedName>
</protein>
<accession>A0AAV1VWL6</accession>
<evidence type="ECO:0000313" key="8">
    <source>
        <dbReference type="Proteomes" id="UP001497480"/>
    </source>
</evidence>